<feature type="region of interest" description="Disordered" evidence="1">
    <location>
        <begin position="149"/>
        <end position="205"/>
    </location>
</feature>
<evidence type="ECO:0000313" key="3">
    <source>
        <dbReference type="Proteomes" id="UP000765509"/>
    </source>
</evidence>
<proteinExistence type="predicted"/>
<organism evidence="2 3">
    <name type="scientific">Austropuccinia psidii MF-1</name>
    <dbReference type="NCBI Taxonomy" id="1389203"/>
    <lineage>
        <taxon>Eukaryota</taxon>
        <taxon>Fungi</taxon>
        <taxon>Dikarya</taxon>
        <taxon>Basidiomycota</taxon>
        <taxon>Pucciniomycotina</taxon>
        <taxon>Pucciniomycetes</taxon>
        <taxon>Pucciniales</taxon>
        <taxon>Sphaerophragmiaceae</taxon>
        <taxon>Austropuccinia</taxon>
    </lineage>
</organism>
<name>A0A9Q3J574_9BASI</name>
<dbReference type="AlphaFoldDB" id="A0A9Q3J574"/>
<protein>
    <submittedName>
        <fullName evidence="2">Uncharacterized protein</fullName>
    </submittedName>
</protein>
<keyword evidence="3" id="KW-1185">Reference proteome</keyword>
<comment type="caution">
    <text evidence="2">The sequence shown here is derived from an EMBL/GenBank/DDBJ whole genome shotgun (WGS) entry which is preliminary data.</text>
</comment>
<reference evidence="2" key="1">
    <citation type="submission" date="2021-03" db="EMBL/GenBank/DDBJ databases">
        <title>Draft genome sequence of rust myrtle Austropuccinia psidii MF-1, a brazilian biotype.</title>
        <authorList>
            <person name="Quecine M.C."/>
            <person name="Pachon D.M.R."/>
            <person name="Bonatelli M.L."/>
            <person name="Correr F.H."/>
            <person name="Franceschini L.M."/>
            <person name="Leite T.F."/>
            <person name="Margarido G.R.A."/>
            <person name="Almeida C.A."/>
            <person name="Ferrarezi J.A."/>
            <person name="Labate C.A."/>
        </authorList>
    </citation>
    <scope>NUCLEOTIDE SEQUENCE</scope>
    <source>
        <strain evidence="2">MF-1</strain>
    </source>
</reference>
<evidence type="ECO:0000256" key="1">
    <source>
        <dbReference type="SAM" id="MobiDB-lite"/>
    </source>
</evidence>
<evidence type="ECO:0000313" key="2">
    <source>
        <dbReference type="EMBL" id="MBW0556455.1"/>
    </source>
</evidence>
<dbReference type="EMBL" id="AVOT02063922">
    <property type="protein sequence ID" value="MBW0556455.1"/>
    <property type="molecule type" value="Genomic_DNA"/>
</dbReference>
<gene>
    <name evidence="2" type="ORF">O181_096170</name>
</gene>
<sequence>MKWCIPEMEATIKSNHMDVYKDKARPRPEVTSLPQERHIWRIPEFPPIPQELNHFQVAEIEIYQCQYKNWYRASKEEEWEICPSLWKGGMNSYLQTKSFLGQEKNIEPLGGWSPLSFKEKVKKINNWLKNQSLLSIDQKKELEMTQALKKEGPVVSTNSKPAPEGSKDKPKGLQKKQKGPNNHQGKGKGKANWHRPYPQGYRIPKLEPSEVDSVFKISRAHM</sequence>
<accession>A0A9Q3J574</accession>
<dbReference type="Proteomes" id="UP000765509">
    <property type="component" value="Unassembled WGS sequence"/>
</dbReference>